<gene>
    <name evidence="1" type="ORF">G2W53_037190</name>
</gene>
<comment type="caution">
    <text evidence="1">The sequence shown here is derived from an EMBL/GenBank/DDBJ whole genome shotgun (WGS) entry which is preliminary data.</text>
</comment>
<protein>
    <submittedName>
        <fullName evidence="1">Protein ALP1-like</fullName>
    </submittedName>
</protein>
<keyword evidence="2" id="KW-1185">Reference proteome</keyword>
<dbReference type="EMBL" id="JAAIUW010000011">
    <property type="protein sequence ID" value="KAF7810447.1"/>
    <property type="molecule type" value="Genomic_DNA"/>
</dbReference>
<dbReference type="OrthoDB" id="1681765at2759"/>
<proteinExistence type="predicted"/>
<sequence length="92" mass="10665">MMFTYVYSSWEGNAHDAKVLLDTLTNPEANFPWLLEDHSILDSGYPCSGGFLPPYRGERYHAQEYRGKIHDFKIYATALKTTPYSDSMLYYP</sequence>
<organism evidence="1 2">
    <name type="scientific">Senna tora</name>
    <dbReference type="NCBI Taxonomy" id="362788"/>
    <lineage>
        <taxon>Eukaryota</taxon>
        <taxon>Viridiplantae</taxon>
        <taxon>Streptophyta</taxon>
        <taxon>Embryophyta</taxon>
        <taxon>Tracheophyta</taxon>
        <taxon>Spermatophyta</taxon>
        <taxon>Magnoliopsida</taxon>
        <taxon>eudicotyledons</taxon>
        <taxon>Gunneridae</taxon>
        <taxon>Pentapetalae</taxon>
        <taxon>rosids</taxon>
        <taxon>fabids</taxon>
        <taxon>Fabales</taxon>
        <taxon>Fabaceae</taxon>
        <taxon>Caesalpinioideae</taxon>
        <taxon>Cassia clade</taxon>
        <taxon>Senna</taxon>
    </lineage>
</organism>
<name>A0A834SVH0_9FABA</name>
<evidence type="ECO:0000313" key="1">
    <source>
        <dbReference type="EMBL" id="KAF7810447.1"/>
    </source>
</evidence>
<accession>A0A834SVH0</accession>
<dbReference type="AlphaFoldDB" id="A0A834SVH0"/>
<evidence type="ECO:0000313" key="2">
    <source>
        <dbReference type="Proteomes" id="UP000634136"/>
    </source>
</evidence>
<reference evidence="1" key="1">
    <citation type="submission" date="2020-09" db="EMBL/GenBank/DDBJ databases">
        <title>Genome-Enabled Discovery of Anthraquinone Biosynthesis in Senna tora.</title>
        <authorList>
            <person name="Kang S.-H."/>
            <person name="Pandey R.P."/>
            <person name="Lee C.-M."/>
            <person name="Sim J.-S."/>
            <person name="Jeong J.-T."/>
            <person name="Choi B.-S."/>
            <person name="Jung M."/>
            <person name="Ginzburg D."/>
            <person name="Zhao K."/>
            <person name="Won S.Y."/>
            <person name="Oh T.-J."/>
            <person name="Yu Y."/>
            <person name="Kim N.-H."/>
            <person name="Lee O.R."/>
            <person name="Lee T.-H."/>
            <person name="Bashyal P."/>
            <person name="Kim T.-S."/>
            <person name="Lee W.-H."/>
            <person name="Kawkins C."/>
            <person name="Kim C.-K."/>
            <person name="Kim J.S."/>
            <person name="Ahn B.O."/>
            <person name="Rhee S.Y."/>
            <person name="Sohng J.K."/>
        </authorList>
    </citation>
    <scope>NUCLEOTIDE SEQUENCE</scope>
    <source>
        <tissue evidence="1">Leaf</tissue>
    </source>
</reference>
<dbReference type="Proteomes" id="UP000634136">
    <property type="component" value="Unassembled WGS sequence"/>
</dbReference>